<dbReference type="InterPro" id="IPR007529">
    <property type="entry name" value="Znf_HIT"/>
</dbReference>
<dbReference type="Gene3D" id="3.30.60.190">
    <property type="match status" value="1"/>
</dbReference>
<dbReference type="Pfam" id="PF04438">
    <property type="entry name" value="zf-HIT"/>
    <property type="match status" value="1"/>
</dbReference>
<proteinExistence type="predicted"/>
<evidence type="ECO:0000256" key="5">
    <source>
        <dbReference type="SAM" id="MobiDB-lite"/>
    </source>
</evidence>
<evidence type="ECO:0000256" key="2">
    <source>
        <dbReference type="ARBA" id="ARBA00022771"/>
    </source>
</evidence>
<dbReference type="GO" id="GO:0005634">
    <property type="term" value="C:nucleus"/>
    <property type="evidence" value="ECO:0007669"/>
    <property type="project" value="TreeGrafter"/>
</dbReference>
<dbReference type="Proteomes" id="UP000053593">
    <property type="component" value="Unassembled WGS sequence"/>
</dbReference>
<evidence type="ECO:0000256" key="3">
    <source>
        <dbReference type="ARBA" id="ARBA00022833"/>
    </source>
</evidence>
<feature type="compositionally biased region" description="Polar residues" evidence="5">
    <location>
        <begin position="61"/>
        <end position="72"/>
    </location>
</feature>
<keyword evidence="8" id="KW-1185">Reference proteome</keyword>
<keyword evidence="1" id="KW-0479">Metal-binding</keyword>
<evidence type="ECO:0000256" key="4">
    <source>
        <dbReference type="PROSITE-ProRule" id="PRU00453"/>
    </source>
</evidence>
<dbReference type="GO" id="GO:0000492">
    <property type="term" value="P:box C/D snoRNP assembly"/>
    <property type="evidence" value="ECO:0007669"/>
    <property type="project" value="TreeGrafter"/>
</dbReference>
<dbReference type="AlphaFoldDB" id="A0A0D0C5N4"/>
<dbReference type="OrthoDB" id="18412at2759"/>
<dbReference type="GO" id="GO:0070761">
    <property type="term" value="C:pre-snoRNP complex"/>
    <property type="evidence" value="ECO:0007669"/>
    <property type="project" value="TreeGrafter"/>
</dbReference>
<organism evidence="7 8">
    <name type="scientific">Collybiopsis luxurians FD-317 M1</name>
    <dbReference type="NCBI Taxonomy" id="944289"/>
    <lineage>
        <taxon>Eukaryota</taxon>
        <taxon>Fungi</taxon>
        <taxon>Dikarya</taxon>
        <taxon>Basidiomycota</taxon>
        <taxon>Agaricomycotina</taxon>
        <taxon>Agaricomycetes</taxon>
        <taxon>Agaricomycetidae</taxon>
        <taxon>Agaricales</taxon>
        <taxon>Marasmiineae</taxon>
        <taxon>Omphalotaceae</taxon>
        <taxon>Collybiopsis</taxon>
        <taxon>Collybiopsis luxurians</taxon>
    </lineage>
</organism>
<reference evidence="7 8" key="1">
    <citation type="submission" date="2014-04" db="EMBL/GenBank/DDBJ databases">
        <title>Evolutionary Origins and Diversification of the Mycorrhizal Mutualists.</title>
        <authorList>
            <consortium name="DOE Joint Genome Institute"/>
            <consortium name="Mycorrhizal Genomics Consortium"/>
            <person name="Kohler A."/>
            <person name="Kuo A."/>
            <person name="Nagy L.G."/>
            <person name="Floudas D."/>
            <person name="Copeland A."/>
            <person name="Barry K.W."/>
            <person name="Cichocki N."/>
            <person name="Veneault-Fourrey C."/>
            <person name="LaButti K."/>
            <person name="Lindquist E.A."/>
            <person name="Lipzen A."/>
            <person name="Lundell T."/>
            <person name="Morin E."/>
            <person name="Murat C."/>
            <person name="Riley R."/>
            <person name="Ohm R."/>
            <person name="Sun H."/>
            <person name="Tunlid A."/>
            <person name="Henrissat B."/>
            <person name="Grigoriev I.V."/>
            <person name="Hibbett D.S."/>
            <person name="Martin F."/>
        </authorList>
    </citation>
    <scope>NUCLEOTIDE SEQUENCE [LARGE SCALE GENOMIC DNA]</scope>
    <source>
        <strain evidence="7 8">FD-317 M1</strain>
    </source>
</reference>
<keyword evidence="3" id="KW-0862">Zinc</keyword>
<dbReference type="PROSITE" id="PS51083">
    <property type="entry name" value="ZF_HIT"/>
    <property type="match status" value="1"/>
</dbReference>
<dbReference type="PANTHER" id="PTHR13483:SF11">
    <property type="entry name" value="ZINC FINGER HIT DOMAIN-CONTAINING PROTEIN 3"/>
    <property type="match status" value="1"/>
</dbReference>
<feature type="region of interest" description="Disordered" evidence="5">
    <location>
        <begin position="51"/>
        <end position="107"/>
    </location>
</feature>
<feature type="compositionally biased region" description="Basic and acidic residues" evidence="5">
    <location>
        <begin position="51"/>
        <end position="60"/>
    </location>
</feature>
<dbReference type="GO" id="GO:0048254">
    <property type="term" value="P:snoRNA localization"/>
    <property type="evidence" value="ECO:0007669"/>
    <property type="project" value="TreeGrafter"/>
</dbReference>
<evidence type="ECO:0000313" key="8">
    <source>
        <dbReference type="Proteomes" id="UP000053593"/>
    </source>
</evidence>
<sequence length="248" mass="27252">MSQHRRGGGQSRRREKATCKICNEVESQYTCSGCLIPYCSVACYKKHKDVSPENDQRCQENQKLVSATSSLTLDPAQPEPASKEEPLSKEEPTAGEEASLSDSTPLKPLTSLRWPYISEEEPAYPDPLQRNDPKPLRMRHYEAIASSASVRKALFTPSPVPGQPDEPNQRLRNLLISIDQLSGIERERALQRALGVRDGKIDIGFGQGTQPPQDLSEDVLALRTLAEAIENAVRGNGDGSGTAGLDWD</sequence>
<dbReference type="CDD" id="cd23024">
    <property type="entry name" value="zf-HIT_ZNHIT2-3"/>
    <property type="match status" value="1"/>
</dbReference>
<name>A0A0D0C5N4_9AGAR</name>
<keyword evidence="2 4" id="KW-0863">Zinc-finger</keyword>
<dbReference type="SUPFAM" id="SSF144232">
    <property type="entry name" value="HIT/MYND zinc finger-like"/>
    <property type="match status" value="1"/>
</dbReference>
<dbReference type="PANTHER" id="PTHR13483">
    <property type="entry name" value="BOX C_D SNORNA PROTEIN 1-RELATED"/>
    <property type="match status" value="1"/>
</dbReference>
<dbReference type="HOGENOM" id="CLU_105540_0_0_1"/>
<feature type="domain" description="HIT-type" evidence="6">
    <location>
        <begin position="19"/>
        <end position="58"/>
    </location>
</feature>
<gene>
    <name evidence="7" type="ORF">GYMLUDRAFT_72109</name>
</gene>
<protein>
    <recommendedName>
        <fullName evidence="6">HIT-type domain-containing protein</fullName>
    </recommendedName>
</protein>
<feature type="compositionally biased region" description="Basic and acidic residues" evidence="5">
    <location>
        <begin position="81"/>
        <end position="92"/>
    </location>
</feature>
<dbReference type="GO" id="GO:0000463">
    <property type="term" value="P:maturation of LSU-rRNA from tricistronic rRNA transcript (SSU-rRNA, 5.8S rRNA, LSU-rRNA)"/>
    <property type="evidence" value="ECO:0007669"/>
    <property type="project" value="TreeGrafter"/>
</dbReference>
<evidence type="ECO:0000259" key="6">
    <source>
        <dbReference type="PROSITE" id="PS51083"/>
    </source>
</evidence>
<dbReference type="EMBL" id="KN834764">
    <property type="protein sequence ID" value="KIK63436.1"/>
    <property type="molecule type" value="Genomic_DNA"/>
</dbReference>
<dbReference type="GO" id="GO:0008270">
    <property type="term" value="F:zinc ion binding"/>
    <property type="evidence" value="ECO:0007669"/>
    <property type="project" value="UniProtKB-UniRule"/>
</dbReference>
<evidence type="ECO:0000256" key="1">
    <source>
        <dbReference type="ARBA" id="ARBA00022723"/>
    </source>
</evidence>
<dbReference type="InterPro" id="IPR051639">
    <property type="entry name" value="BCD1"/>
</dbReference>
<accession>A0A0D0C5N4</accession>
<evidence type="ECO:0000313" key="7">
    <source>
        <dbReference type="EMBL" id="KIK63436.1"/>
    </source>
</evidence>